<evidence type="ECO:0000256" key="2">
    <source>
        <dbReference type="SAM" id="Phobius"/>
    </source>
</evidence>
<feature type="region of interest" description="Disordered" evidence="1">
    <location>
        <begin position="418"/>
        <end position="467"/>
    </location>
</feature>
<dbReference type="Pfam" id="PF19590">
    <property type="entry name" value="TrbL_3"/>
    <property type="match status" value="1"/>
</dbReference>
<organism evidence="3 4">
    <name type="scientific">Halorubrum glutamatedens</name>
    <dbReference type="NCBI Taxonomy" id="2707018"/>
    <lineage>
        <taxon>Archaea</taxon>
        <taxon>Methanobacteriati</taxon>
        <taxon>Methanobacteriota</taxon>
        <taxon>Stenosarchaea group</taxon>
        <taxon>Halobacteria</taxon>
        <taxon>Halobacteriales</taxon>
        <taxon>Haloferacaceae</taxon>
        <taxon>Halorubrum</taxon>
    </lineage>
</organism>
<feature type="transmembrane region" description="Helical" evidence="2">
    <location>
        <begin position="350"/>
        <end position="369"/>
    </location>
</feature>
<keyword evidence="4" id="KW-1185">Reference proteome</keyword>
<dbReference type="EMBL" id="JBHSKV010000001">
    <property type="protein sequence ID" value="MFC5133508.1"/>
    <property type="molecule type" value="Genomic_DNA"/>
</dbReference>
<gene>
    <name evidence="3" type="ORF">ACFPJA_02030</name>
</gene>
<keyword evidence="2" id="KW-0472">Membrane</keyword>
<evidence type="ECO:0000313" key="3">
    <source>
        <dbReference type="EMBL" id="MFC5133508.1"/>
    </source>
</evidence>
<dbReference type="Proteomes" id="UP001596145">
    <property type="component" value="Unassembled WGS sequence"/>
</dbReference>
<evidence type="ECO:0000256" key="1">
    <source>
        <dbReference type="SAM" id="MobiDB-lite"/>
    </source>
</evidence>
<dbReference type="PROSITE" id="PS51257">
    <property type="entry name" value="PROKAR_LIPOPROTEIN"/>
    <property type="match status" value="1"/>
</dbReference>
<feature type="transmembrane region" description="Helical" evidence="2">
    <location>
        <begin position="258"/>
        <end position="281"/>
    </location>
</feature>
<sequence>MIRVYHLLIGLLVVGCLLTVAVPASASHSDHLVEHTIHSPSEVETGEEATISGQVTNREDARLFIEVTVGGTTVLSEAVDPDATVEFTHQLRFDQAGERNVDVEIYVAGQHHTTETATIEVTESQDDGGLLDVDLVEKIKQAVYAPFNAFADAVVGILTHLFTSYPDVHPNPDVQELHRLSLIVAFALSTLTVVLAGILFQVGPIFGVSYRQVRMLLPRVLIALVFGTVSPFLLQYAVDLAEALTIAFRPSNPGFLGSVQLTGGLIVVGFLDAFLLAAVAAIFVVRDVYILFAAAASPLIALGWALPYTRRFAHSFIGVFWAFLLIGPLDMIVFRLMLSLLQPAGVEVPHWLLAMGGFAMLLGIPYMVLSTGQSMAGVLAGMAVGEGSGWLSNTGDGGTHAAQSQQLRQRRQERELIKRYAESDSRRRRRTSPGEHYSSGGINRRTEPSESRDLESNPFWNKDGDDL</sequence>
<accession>A0ABD5QMU6</accession>
<dbReference type="AlphaFoldDB" id="A0ABD5QMU6"/>
<dbReference type="RefSeq" id="WP_122103834.1">
    <property type="nucleotide sequence ID" value="NZ_JBHSKV010000001.1"/>
</dbReference>
<feature type="compositionally biased region" description="Basic and acidic residues" evidence="1">
    <location>
        <begin position="444"/>
        <end position="455"/>
    </location>
</feature>
<evidence type="ECO:0000313" key="4">
    <source>
        <dbReference type="Proteomes" id="UP001596145"/>
    </source>
</evidence>
<reference evidence="3 4" key="1">
    <citation type="journal article" date="2019" name="Int. J. Syst. Evol. Microbiol.">
        <title>The Global Catalogue of Microorganisms (GCM) 10K type strain sequencing project: providing services to taxonomists for standard genome sequencing and annotation.</title>
        <authorList>
            <consortium name="The Broad Institute Genomics Platform"/>
            <consortium name="The Broad Institute Genome Sequencing Center for Infectious Disease"/>
            <person name="Wu L."/>
            <person name="Ma J."/>
        </authorList>
    </citation>
    <scope>NUCLEOTIDE SEQUENCE [LARGE SCALE GENOMIC DNA]</scope>
    <source>
        <strain evidence="3 4">CGMCC 1.16026</strain>
    </source>
</reference>
<dbReference type="InterPro" id="IPR045782">
    <property type="entry name" value="TrbL_3"/>
</dbReference>
<feature type="transmembrane region" description="Helical" evidence="2">
    <location>
        <begin position="180"/>
        <end position="208"/>
    </location>
</feature>
<protein>
    <submittedName>
        <fullName evidence="3">Uncharacterized protein</fullName>
    </submittedName>
</protein>
<name>A0ABD5QMU6_9EURY</name>
<keyword evidence="2" id="KW-0812">Transmembrane</keyword>
<feature type="transmembrane region" description="Helical" evidence="2">
    <location>
        <begin position="220"/>
        <end position="238"/>
    </location>
</feature>
<proteinExistence type="predicted"/>
<comment type="caution">
    <text evidence="3">The sequence shown here is derived from an EMBL/GenBank/DDBJ whole genome shotgun (WGS) entry which is preliminary data.</text>
</comment>
<feature type="transmembrane region" description="Helical" evidence="2">
    <location>
        <begin position="288"/>
        <end position="306"/>
    </location>
</feature>
<feature type="transmembrane region" description="Helical" evidence="2">
    <location>
        <begin position="312"/>
        <end position="338"/>
    </location>
</feature>
<keyword evidence="2" id="KW-1133">Transmembrane helix</keyword>